<feature type="domain" description="BON" evidence="3">
    <location>
        <begin position="24"/>
        <end position="95"/>
    </location>
</feature>
<keyword evidence="5" id="KW-1185">Reference proteome</keyword>
<dbReference type="HOGENOM" id="CLU_1037682_0_0_0"/>
<dbReference type="OrthoDB" id="282501at2"/>
<evidence type="ECO:0000256" key="2">
    <source>
        <dbReference type="SAM" id="SignalP"/>
    </source>
</evidence>
<keyword evidence="2" id="KW-0732">Signal</keyword>
<dbReference type="InterPro" id="IPR051686">
    <property type="entry name" value="Lipoprotein_DolP"/>
</dbReference>
<dbReference type="PANTHER" id="PTHR34606">
    <property type="entry name" value="BON DOMAIN-CONTAINING PROTEIN"/>
    <property type="match status" value="1"/>
</dbReference>
<dbReference type="AlphaFoldDB" id="D2R5S3"/>
<evidence type="ECO:0000256" key="1">
    <source>
        <dbReference type="SAM" id="MobiDB-lite"/>
    </source>
</evidence>
<dbReference type="PANTHER" id="PTHR34606:SF15">
    <property type="entry name" value="BON DOMAIN-CONTAINING PROTEIN"/>
    <property type="match status" value="1"/>
</dbReference>
<name>D2R5S3_PIRSD</name>
<dbReference type="Pfam" id="PF04972">
    <property type="entry name" value="BON"/>
    <property type="match status" value="1"/>
</dbReference>
<sequence precursor="true">MRRYVFRLAVLAMTVLGPSLAFGDDQQIAKAVVQKLQEEKKQGSLKGFSIDLQVEDGTVWLSGRVASADQEARALDVARRIPGVVQVVNDLSIGAAASTVQPASGYEDAPSMSQAMTRESAVGTGVHPVSNTTPVYNAPAQAQPRAVVPVYAGTRSAVPMAFAPARTVSHQGEAMGMPGQPMPMHTAGTGMGVAPARYDHPSMPGYAWPSYASHPNYAAVTYPKQYSPTAWPYIGPFYPYPQVPLGWRKVTLEWDDGWWFLDFKDRRH</sequence>
<dbReference type="STRING" id="530564.Psta_2586"/>
<evidence type="ECO:0000313" key="5">
    <source>
        <dbReference type="Proteomes" id="UP000001887"/>
    </source>
</evidence>
<evidence type="ECO:0000313" key="4">
    <source>
        <dbReference type="EMBL" id="ADB17255.1"/>
    </source>
</evidence>
<dbReference type="InterPro" id="IPR007055">
    <property type="entry name" value="BON_dom"/>
</dbReference>
<accession>D2R5S3</accession>
<evidence type="ECO:0000259" key="3">
    <source>
        <dbReference type="PROSITE" id="PS50914"/>
    </source>
</evidence>
<dbReference type="KEGG" id="psl:Psta_2586"/>
<reference evidence="4 5" key="1">
    <citation type="journal article" date="2009" name="Stand. Genomic Sci.">
        <title>Complete genome sequence of Pirellula staleyi type strain (ATCC 27377).</title>
        <authorList>
            <person name="Clum A."/>
            <person name="Tindall B.J."/>
            <person name="Sikorski J."/>
            <person name="Ivanova N."/>
            <person name="Mavrommatis K."/>
            <person name="Lucas S."/>
            <person name="Glavina del Rio T."/>
            <person name="Nolan M."/>
            <person name="Chen F."/>
            <person name="Tice H."/>
            <person name="Pitluck S."/>
            <person name="Cheng J.F."/>
            <person name="Chertkov O."/>
            <person name="Brettin T."/>
            <person name="Han C."/>
            <person name="Detter J.C."/>
            <person name="Kuske C."/>
            <person name="Bruce D."/>
            <person name="Goodwin L."/>
            <person name="Ovchinikova G."/>
            <person name="Pati A."/>
            <person name="Mikhailova N."/>
            <person name="Chen A."/>
            <person name="Palaniappan K."/>
            <person name="Land M."/>
            <person name="Hauser L."/>
            <person name="Chang Y.J."/>
            <person name="Jeffries C.D."/>
            <person name="Chain P."/>
            <person name="Rohde M."/>
            <person name="Goker M."/>
            <person name="Bristow J."/>
            <person name="Eisen J.A."/>
            <person name="Markowitz V."/>
            <person name="Hugenholtz P."/>
            <person name="Kyrpides N.C."/>
            <person name="Klenk H.P."/>
            <person name="Lapidus A."/>
        </authorList>
    </citation>
    <scope>NUCLEOTIDE SEQUENCE [LARGE SCALE GENOMIC DNA]</scope>
    <source>
        <strain evidence="5">ATCC 27377 / DSM 6068 / ICPB 4128</strain>
    </source>
</reference>
<dbReference type="eggNOG" id="COG2823">
    <property type="taxonomic scope" value="Bacteria"/>
</dbReference>
<gene>
    <name evidence="4" type="ordered locus">Psta_2586</name>
</gene>
<protein>
    <submittedName>
        <fullName evidence="4">Transport-associated</fullName>
    </submittedName>
</protein>
<dbReference type="EMBL" id="CP001848">
    <property type="protein sequence ID" value="ADB17255.1"/>
    <property type="molecule type" value="Genomic_DNA"/>
</dbReference>
<organism evidence="4 5">
    <name type="scientific">Pirellula staleyi (strain ATCC 27377 / DSM 6068 / ICPB 4128)</name>
    <name type="common">Pirella staleyi</name>
    <dbReference type="NCBI Taxonomy" id="530564"/>
    <lineage>
        <taxon>Bacteria</taxon>
        <taxon>Pseudomonadati</taxon>
        <taxon>Planctomycetota</taxon>
        <taxon>Planctomycetia</taxon>
        <taxon>Pirellulales</taxon>
        <taxon>Pirellulaceae</taxon>
        <taxon>Pirellula</taxon>
    </lineage>
</organism>
<dbReference type="PROSITE" id="PS50914">
    <property type="entry name" value="BON"/>
    <property type="match status" value="1"/>
</dbReference>
<dbReference type="Proteomes" id="UP000001887">
    <property type="component" value="Chromosome"/>
</dbReference>
<proteinExistence type="predicted"/>
<dbReference type="Gene3D" id="3.30.1340.30">
    <property type="match status" value="1"/>
</dbReference>
<feature type="chain" id="PRO_5003034659" evidence="2">
    <location>
        <begin position="24"/>
        <end position="268"/>
    </location>
</feature>
<feature type="signal peptide" evidence="2">
    <location>
        <begin position="1"/>
        <end position="23"/>
    </location>
</feature>
<feature type="region of interest" description="Disordered" evidence="1">
    <location>
        <begin position="99"/>
        <end position="118"/>
    </location>
</feature>